<dbReference type="AlphaFoldDB" id="A0A934VUA8"/>
<accession>A0A934VUA8</accession>
<keyword evidence="2" id="KW-1185">Reference proteome</keyword>
<comment type="caution">
    <text evidence="1">The sequence shown here is derived from an EMBL/GenBank/DDBJ whole genome shotgun (WGS) entry which is preliminary data.</text>
</comment>
<gene>
    <name evidence="1" type="ORF">JIN85_00855</name>
</gene>
<proteinExistence type="predicted"/>
<protein>
    <submittedName>
        <fullName evidence="1">Uncharacterized protein</fullName>
    </submittedName>
</protein>
<dbReference type="RefSeq" id="WP_200266625.1">
    <property type="nucleotide sequence ID" value="NZ_JAENIJ010000001.1"/>
</dbReference>
<name>A0A934VUA8_9BACT</name>
<dbReference type="EMBL" id="JAENIJ010000001">
    <property type="protein sequence ID" value="MBK1880940.1"/>
    <property type="molecule type" value="Genomic_DNA"/>
</dbReference>
<evidence type="ECO:0000313" key="2">
    <source>
        <dbReference type="Proteomes" id="UP000603141"/>
    </source>
</evidence>
<organism evidence="1 2">
    <name type="scientific">Luteolibacter pohnpeiensis</name>
    <dbReference type="NCBI Taxonomy" id="454153"/>
    <lineage>
        <taxon>Bacteria</taxon>
        <taxon>Pseudomonadati</taxon>
        <taxon>Verrucomicrobiota</taxon>
        <taxon>Verrucomicrobiia</taxon>
        <taxon>Verrucomicrobiales</taxon>
        <taxon>Verrucomicrobiaceae</taxon>
        <taxon>Luteolibacter</taxon>
    </lineage>
</organism>
<dbReference type="Proteomes" id="UP000603141">
    <property type="component" value="Unassembled WGS sequence"/>
</dbReference>
<reference evidence="1" key="1">
    <citation type="submission" date="2021-01" db="EMBL/GenBank/DDBJ databases">
        <title>Modified the classification status of verrucomicrobia.</title>
        <authorList>
            <person name="Feng X."/>
        </authorList>
    </citation>
    <scope>NUCLEOTIDE SEQUENCE</scope>
    <source>
        <strain evidence="1">KCTC 22041</strain>
    </source>
</reference>
<evidence type="ECO:0000313" key="1">
    <source>
        <dbReference type="EMBL" id="MBK1880940.1"/>
    </source>
</evidence>
<sequence length="169" mass="19013">MNSSNLERYLNDHLAGATGALQLLEDLANRKNAPDDTSFYRNLRLQVKSDFDQLTRLLKTLNMSQNRLAQASGDLSMKVGRLKMMWDGLNPPELGFMEALEMLELGICGKKLLWVALQEIQPHCPAIADVDFSSLIESANTQREELEIRRLKVVEPTLLESDGKTTLPN</sequence>